<accession>A0A131ZYD0</accession>
<feature type="compositionally biased region" description="Low complexity" evidence="3">
    <location>
        <begin position="210"/>
        <end position="234"/>
    </location>
</feature>
<evidence type="ECO:0000259" key="4">
    <source>
        <dbReference type="PROSITE" id="PS51957"/>
    </source>
</evidence>
<sequence>MKDQMIKESSVLVVTEGRLLLEFTYDDLPRIKTWHFSTRVHHELISKSLALQAQQDPSMLEQITKNVTRQGLTNSTLNYLRLCVILEPMQELMSRHKAYSLSPRDCLKTTLFQKWQRMVAPPETSRPASKRRKRKSSTNAGSTTNSKKKNNQNNMSPVPPPFTLATQDVMVVGEPSLMGGEFGDEDEQNNQYDPNAGSGTNGLEDADDFNSLGSSSGGTNANNSGNNSANIIGPGSNGGGVPSSWAPNGPTGGGSASNPSNQGSQMNPNVPQGNGTPNQDDSKKQSPNLNQ</sequence>
<feature type="region of interest" description="Disordered" evidence="3">
    <location>
        <begin position="117"/>
        <end position="163"/>
    </location>
</feature>
<dbReference type="AlphaFoldDB" id="A0A131ZYD0"/>
<dbReference type="InterPro" id="IPR029005">
    <property type="entry name" value="LIM-bd/SEUSS"/>
</dbReference>
<evidence type="ECO:0000256" key="3">
    <source>
        <dbReference type="SAM" id="MobiDB-lite"/>
    </source>
</evidence>
<dbReference type="Proteomes" id="UP000616769">
    <property type="component" value="Unassembled WGS sequence"/>
</dbReference>
<comment type="caution">
    <text evidence="5">The sequence shown here is derived from an EMBL/GenBank/DDBJ whole genome shotgun (WGS) entry which is preliminary data.</text>
</comment>
<dbReference type="PANTHER" id="PTHR10378">
    <property type="entry name" value="LIM DOMAIN-BINDING PROTEIN"/>
    <property type="match status" value="1"/>
</dbReference>
<dbReference type="InterPro" id="IPR041363">
    <property type="entry name" value="LID"/>
</dbReference>
<gene>
    <name evidence="5" type="ORF">QR98_0019520</name>
</gene>
<evidence type="ECO:0000256" key="1">
    <source>
        <dbReference type="ARBA" id="ARBA00006928"/>
    </source>
</evidence>
<protein>
    <submittedName>
        <fullName evidence="5">LIM domain-binding protein 2-like protein</fullName>
    </submittedName>
</protein>
<name>A0A131ZYD0_SARSC</name>
<feature type="region of interest" description="Disordered" evidence="3">
    <location>
        <begin position="175"/>
        <end position="291"/>
    </location>
</feature>
<feature type="compositionally biased region" description="Polar residues" evidence="3">
    <location>
        <begin position="256"/>
        <end position="291"/>
    </location>
</feature>
<evidence type="ECO:0000256" key="2">
    <source>
        <dbReference type="PROSITE-ProRule" id="PRU01302"/>
    </source>
</evidence>
<evidence type="ECO:0000313" key="5">
    <source>
        <dbReference type="EMBL" id="KPM03519.1"/>
    </source>
</evidence>
<proteinExistence type="inferred from homology"/>
<dbReference type="EMBL" id="JXLN01005329">
    <property type="protein sequence ID" value="KPM03519.1"/>
    <property type="molecule type" value="Genomic_DNA"/>
</dbReference>
<dbReference type="Pfam" id="PF17916">
    <property type="entry name" value="LID"/>
    <property type="match status" value="1"/>
</dbReference>
<organism evidence="5 6">
    <name type="scientific">Sarcoptes scabiei</name>
    <name type="common">Itch mite</name>
    <name type="synonym">Acarus scabiei</name>
    <dbReference type="NCBI Taxonomy" id="52283"/>
    <lineage>
        <taxon>Eukaryota</taxon>
        <taxon>Metazoa</taxon>
        <taxon>Ecdysozoa</taxon>
        <taxon>Arthropoda</taxon>
        <taxon>Chelicerata</taxon>
        <taxon>Arachnida</taxon>
        <taxon>Acari</taxon>
        <taxon>Acariformes</taxon>
        <taxon>Sarcoptiformes</taxon>
        <taxon>Astigmata</taxon>
        <taxon>Psoroptidia</taxon>
        <taxon>Sarcoptoidea</taxon>
        <taxon>Sarcoptidae</taxon>
        <taxon>Sarcoptinae</taxon>
        <taxon>Sarcoptes</taxon>
    </lineage>
</organism>
<feature type="domain" description="LIM interaction" evidence="4">
    <location>
        <begin position="168"/>
        <end position="207"/>
    </location>
</feature>
<dbReference type="VEuPathDB" id="VectorBase:SSCA010561"/>
<dbReference type="OrthoDB" id="774557at2759"/>
<dbReference type="GO" id="GO:0030274">
    <property type="term" value="F:LIM domain binding"/>
    <property type="evidence" value="ECO:0007669"/>
    <property type="project" value="UniProtKB-UniRule"/>
</dbReference>
<comment type="similarity">
    <text evidence="1 2">Belongs to the LDB family.</text>
</comment>
<reference evidence="5 6" key="1">
    <citation type="journal article" date="2015" name="Parasit. Vectors">
        <title>Draft genome of the scabies mite.</title>
        <authorList>
            <person name="Rider S.D.Jr."/>
            <person name="Morgan M.S."/>
            <person name="Arlian L.G."/>
        </authorList>
    </citation>
    <scope>NUCLEOTIDE SEQUENCE [LARGE SCALE GENOMIC DNA]</scope>
    <source>
        <strain evidence="5">Arlian Lab</strain>
    </source>
</reference>
<evidence type="ECO:0000313" key="6">
    <source>
        <dbReference type="Proteomes" id="UP000616769"/>
    </source>
</evidence>
<dbReference type="PROSITE" id="PS51957">
    <property type="entry name" value="LID"/>
    <property type="match status" value="1"/>
</dbReference>